<sequence>MEFNVSALVHAVDANHVSDCETQVSGLCTGAKAGLFHRTRLAQISIQIL</sequence>
<dbReference type="AlphaFoldDB" id="A0A0E9PK88"/>
<evidence type="ECO:0000313" key="1">
    <source>
        <dbReference type="EMBL" id="JAH04914.1"/>
    </source>
</evidence>
<name>A0A0E9PK88_ANGAN</name>
<reference evidence="1" key="1">
    <citation type="submission" date="2014-11" db="EMBL/GenBank/DDBJ databases">
        <authorList>
            <person name="Amaro Gonzalez C."/>
        </authorList>
    </citation>
    <scope>NUCLEOTIDE SEQUENCE</scope>
</reference>
<protein>
    <submittedName>
        <fullName evidence="1">Uncharacterized protein</fullName>
    </submittedName>
</protein>
<reference evidence="1" key="2">
    <citation type="journal article" date="2015" name="Fish Shellfish Immunol.">
        <title>Early steps in the European eel (Anguilla anguilla)-Vibrio vulnificus interaction in the gills: Role of the RtxA13 toxin.</title>
        <authorList>
            <person name="Callol A."/>
            <person name="Pajuelo D."/>
            <person name="Ebbesson L."/>
            <person name="Teles M."/>
            <person name="MacKenzie S."/>
            <person name="Amaro C."/>
        </authorList>
    </citation>
    <scope>NUCLEOTIDE SEQUENCE</scope>
</reference>
<accession>A0A0E9PK88</accession>
<dbReference type="EMBL" id="GBXM01103663">
    <property type="protein sequence ID" value="JAH04914.1"/>
    <property type="molecule type" value="Transcribed_RNA"/>
</dbReference>
<organism evidence="1">
    <name type="scientific">Anguilla anguilla</name>
    <name type="common">European freshwater eel</name>
    <name type="synonym">Muraena anguilla</name>
    <dbReference type="NCBI Taxonomy" id="7936"/>
    <lineage>
        <taxon>Eukaryota</taxon>
        <taxon>Metazoa</taxon>
        <taxon>Chordata</taxon>
        <taxon>Craniata</taxon>
        <taxon>Vertebrata</taxon>
        <taxon>Euteleostomi</taxon>
        <taxon>Actinopterygii</taxon>
        <taxon>Neopterygii</taxon>
        <taxon>Teleostei</taxon>
        <taxon>Anguilliformes</taxon>
        <taxon>Anguillidae</taxon>
        <taxon>Anguilla</taxon>
    </lineage>
</organism>
<proteinExistence type="predicted"/>